<protein>
    <recommendedName>
        <fullName evidence="10">Histidine kinase</fullName>
    </recommendedName>
</protein>
<evidence type="ECO:0000256" key="5">
    <source>
        <dbReference type="SAM" id="MobiDB-lite"/>
    </source>
</evidence>
<keyword evidence="6" id="KW-0472">Membrane</keyword>
<evidence type="ECO:0000259" key="8">
    <source>
        <dbReference type="PROSITE" id="PS50110"/>
    </source>
</evidence>
<keyword evidence="4" id="KW-0175">Coiled coil</keyword>
<dbReference type="SUPFAM" id="SSF55874">
    <property type="entry name" value="ATPase domain of HSP90 chaperone/DNA topoisomerase II/histidine kinase"/>
    <property type="match status" value="1"/>
</dbReference>
<keyword evidence="6" id="KW-1133">Transmembrane helix</keyword>
<dbReference type="InterPro" id="IPR001789">
    <property type="entry name" value="Sig_transdc_resp-reg_receiver"/>
</dbReference>
<dbReference type="Gene3D" id="1.10.287.130">
    <property type="match status" value="1"/>
</dbReference>
<evidence type="ECO:0000256" key="1">
    <source>
        <dbReference type="ARBA" id="ARBA00022553"/>
    </source>
</evidence>
<dbReference type="PRINTS" id="PR00344">
    <property type="entry name" value="BCTRLSENSOR"/>
</dbReference>
<accession>A0A7S3LG29</accession>
<feature type="transmembrane region" description="Helical" evidence="6">
    <location>
        <begin position="67"/>
        <end position="91"/>
    </location>
</feature>
<sequence>MNDEEDTGSYGAGSHNDIHHYYSNRHNGKDRRPQQQVDDDDDVEAASPICTLLTPDMETRKETRMVFWFKVALLAILCTCTVCVAVGVHYYTVGEEEDAFESGFHDSAEKVLEAIGSSLFLSLGALDSFAVGTTAFASTLTENGTSFNLTMPLENAPWPFVTTTNFAVRAAKVKSIAKAFVVAQYNFVETELKSAWEEYSLQNDGWVPEGMQVQEQDPNFDGLQLPTWEPQPTIYNNFEGQSTSPGPFMVSWQSYPVVPNYPAYNWDALSFLPFQKSWPEVQNGWVALRCSNIPDPADPDAIIEAGYTNDWAESYLPDDANSSEPQIEVYYPMTTQARKQVLQQPPDSEESSPPPKVIGVVSLSIYWRNLIIGLLPAGSGGVVAVFRFGPSVFTYSIDGPKATYLGEGDRHDARFDHLEESGRFLDLKTASNAASYTGLPLSKNMQDYTVHIYPSASMENHYTTKNPGYITALTVFIFAFTSCVFLVYDRVVERRQRKVLHTAIQSRENVLLLEQMVKERTNKLEASNAQLEEANRRVVQASEQQLKHFACMSHEIRTPLNCIIGLSSLIEESEELNPLQRDSMRMIVASGDLLRAVVDDVLDYSKLTTGNVDVDVKRCNLQQTLGSVVHSVEMRGLATDVTIETYYDCRIPEFVNTDTRRIQQILYNLLGNAVKFSRNGGTVDFGISIAEPGFGPIAYSPPLDDNDDSDEPTRVVIASDKVLRFTVKDYGKGIEREDYPKIFKPFIQTGERVDNENIYGGTGLGLPITVKLIHAFGGSISVESKKGAWTKFTVDLPFMDEIVDPTNLALGLQDVMAILVTNKGAKRHTVLENLRWFNMNCEGYDSMVELRTALETTPGYLSSAHSIILLVQEELFDDSTFELLSQRAPSSLITFGPKFLVDKANGHHRGLTKMLPSALVSSMLASLKPLEKKQVPHCERRLSKISAAYQSLRFLIAEDNLVNQKVLRNILGRLGIDSIVVVDNGRAAVDHEAAEPFDVVLMDMQMPVMGGVDACRLINERRGGHPRAKVVFVTAHVQENFREECRQAGAVGYLPKPCTLNGVKECLENLVMTSL</sequence>
<feature type="domain" description="Histidine kinase" evidence="7">
    <location>
        <begin position="551"/>
        <end position="800"/>
    </location>
</feature>
<evidence type="ECO:0000256" key="6">
    <source>
        <dbReference type="SAM" id="Phobius"/>
    </source>
</evidence>
<feature type="domain" description="Response regulatory" evidence="8">
    <location>
        <begin position="953"/>
        <end position="1071"/>
    </location>
</feature>
<feature type="transmembrane region" description="Helical" evidence="6">
    <location>
        <begin position="468"/>
        <end position="488"/>
    </location>
</feature>
<dbReference type="AlphaFoldDB" id="A0A7S3LG29"/>
<dbReference type="CDD" id="cd17546">
    <property type="entry name" value="REC_hyHK_CKI1_RcsC-like"/>
    <property type="match status" value="1"/>
</dbReference>
<dbReference type="PROSITE" id="PS50109">
    <property type="entry name" value="HIS_KIN"/>
    <property type="match status" value="1"/>
</dbReference>
<keyword evidence="2" id="KW-0902">Two-component regulatory system</keyword>
<name>A0A7S3LG29_9STRA</name>
<keyword evidence="1 3" id="KW-0597">Phosphoprotein</keyword>
<dbReference type="InterPro" id="IPR004358">
    <property type="entry name" value="Sig_transdc_His_kin-like_C"/>
</dbReference>
<dbReference type="PROSITE" id="PS50110">
    <property type="entry name" value="RESPONSE_REGULATORY"/>
    <property type="match status" value="1"/>
</dbReference>
<dbReference type="InterPro" id="IPR011006">
    <property type="entry name" value="CheY-like_superfamily"/>
</dbReference>
<dbReference type="InterPro" id="IPR003661">
    <property type="entry name" value="HisK_dim/P_dom"/>
</dbReference>
<dbReference type="SMART" id="SM00387">
    <property type="entry name" value="HATPase_c"/>
    <property type="match status" value="1"/>
</dbReference>
<feature type="coiled-coil region" evidence="4">
    <location>
        <begin position="514"/>
        <end position="544"/>
    </location>
</feature>
<dbReference type="Gene3D" id="3.40.50.2300">
    <property type="match status" value="1"/>
</dbReference>
<dbReference type="Pfam" id="PF02518">
    <property type="entry name" value="HATPase_c"/>
    <property type="match status" value="1"/>
</dbReference>
<dbReference type="InterPro" id="IPR036097">
    <property type="entry name" value="HisK_dim/P_sf"/>
</dbReference>
<gene>
    <name evidence="9" type="ORF">ACOF00016_LOCUS17986</name>
</gene>
<dbReference type="SMART" id="SM00448">
    <property type="entry name" value="REC"/>
    <property type="match status" value="1"/>
</dbReference>
<dbReference type="SUPFAM" id="SSF52172">
    <property type="entry name" value="CheY-like"/>
    <property type="match status" value="1"/>
</dbReference>
<proteinExistence type="predicted"/>
<evidence type="ECO:0000259" key="7">
    <source>
        <dbReference type="PROSITE" id="PS50109"/>
    </source>
</evidence>
<evidence type="ECO:0000313" key="9">
    <source>
        <dbReference type="EMBL" id="CAE0421344.1"/>
    </source>
</evidence>
<evidence type="ECO:0000256" key="3">
    <source>
        <dbReference type="PROSITE-ProRule" id="PRU00169"/>
    </source>
</evidence>
<dbReference type="PANTHER" id="PTHR45339">
    <property type="entry name" value="HYBRID SIGNAL TRANSDUCTION HISTIDINE KINASE J"/>
    <property type="match status" value="1"/>
</dbReference>
<dbReference type="Pfam" id="PF00512">
    <property type="entry name" value="HisKA"/>
    <property type="match status" value="1"/>
</dbReference>
<dbReference type="InterPro" id="IPR036890">
    <property type="entry name" value="HATPase_C_sf"/>
</dbReference>
<evidence type="ECO:0000256" key="2">
    <source>
        <dbReference type="ARBA" id="ARBA00023012"/>
    </source>
</evidence>
<dbReference type="PANTHER" id="PTHR45339:SF1">
    <property type="entry name" value="HYBRID SIGNAL TRANSDUCTION HISTIDINE KINASE J"/>
    <property type="match status" value="1"/>
</dbReference>
<evidence type="ECO:0008006" key="10">
    <source>
        <dbReference type="Google" id="ProtNLM"/>
    </source>
</evidence>
<dbReference type="Pfam" id="PF00072">
    <property type="entry name" value="Response_reg"/>
    <property type="match status" value="1"/>
</dbReference>
<dbReference type="SUPFAM" id="SSF47384">
    <property type="entry name" value="Homodimeric domain of signal transducing histidine kinase"/>
    <property type="match status" value="1"/>
</dbReference>
<reference evidence="9" key="1">
    <citation type="submission" date="2021-01" db="EMBL/GenBank/DDBJ databases">
        <authorList>
            <person name="Corre E."/>
            <person name="Pelletier E."/>
            <person name="Niang G."/>
            <person name="Scheremetjew M."/>
            <person name="Finn R."/>
            <person name="Kale V."/>
            <person name="Holt S."/>
            <person name="Cochrane G."/>
            <person name="Meng A."/>
            <person name="Brown T."/>
            <person name="Cohen L."/>
        </authorList>
    </citation>
    <scope>NUCLEOTIDE SEQUENCE</scope>
    <source>
        <strain evidence="9">CCMP127</strain>
    </source>
</reference>
<organism evidence="9">
    <name type="scientific">Amphora coffeiformis</name>
    <dbReference type="NCBI Taxonomy" id="265554"/>
    <lineage>
        <taxon>Eukaryota</taxon>
        <taxon>Sar</taxon>
        <taxon>Stramenopiles</taxon>
        <taxon>Ochrophyta</taxon>
        <taxon>Bacillariophyta</taxon>
        <taxon>Bacillariophyceae</taxon>
        <taxon>Bacillariophycidae</taxon>
        <taxon>Thalassiophysales</taxon>
        <taxon>Catenulaceae</taxon>
        <taxon>Amphora</taxon>
    </lineage>
</organism>
<dbReference type="GO" id="GO:0000155">
    <property type="term" value="F:phosphorelay sensor kinase activity"/>
    <property type="evidence" value="ECO:0007669"/>
    <property type="project" value="InterPro"/>
</dbReference>
<dbReference type="CDD" id="cd00082">
    <property type="entry name" value="HisKA"/>
    <property type="match status" value="1"/>
</dbReference>
<dbReference type="InterPro" id="IPR003594">
    <property type="entry name" value="HATPase_dom"/>
</dbReference>
<evidence type="ECO:0000256" key="4">
    <source>
        <dbReference type="SAM" id="Coils"/>
    </source>
</evidence>
<feature type="modified residue" description="4-aspartylphosphate" evidence="3">
    <location>
        <position position="1003"/>
    </location>
</feature>
<dbReference type="Gene3D" id="3.30.565.10">
    <property type="entry name" value="Histidine kinase-like ATPase, C-terminal domain"/>
    <property type="match status" value="1"/>
</dbReference>
<dbReference type="InterPro" id="IPR005467">
    <property type="entry name" value="His_kinase_dom"/>
</dbReference>
<keyword evidence="6" id="KW-0812">Transmembrane</keyword>
<dbReference type="SMART" id="SM00388">
    <property type="entry name" value="HisKA"/>
    <property type="match status" value="1"/>
</dbReference>
<feature type="region of interest" description="Disordered" evidence="5">
    <location>
        <begin position="1"/>
        <end position="42"/>
    </location>
</feature>
<dbReference type="EMBL" id="HBIM01024280">
    <property type="protein sequence ID" value="CAE0421344.1"/>
    <property type="molecule type" value="Transcribed_RNA"/>
</dbReference>